<feature type="domain" description="Nucleoside phosphorylase" evidence="1">
    <location>
        <begin position="17"/>
        <end position="243"/>
    </location>
</feature>
<dbReference type="Proteomes" id="UP000441455">
    <property type="component" value="Unassembled WGS sequence"/>
</dbReference>
<dbReference type="InterPro" id="IPR035994">
    <property type="entry name" value="Nucleoside_phosphorylase_sf"/>
</dbReference>
<sequence>MAGSNKKPAFLQQEKPVLLQGAMELEVAVLREALENVQEVRQGDFLFWTGKLGKQQAVVSRTGIGTAAAAAATALGCTLFQPALVLNQGTAGGYPVDLEPFDLVVGERWFNGNALFQSRYGKDYYLDLAALEGESKESEFTGDRPFFHPCDREAVRWLDSWGTAYTRGRVVLGTIASADRWNDCPDTIRDQEANTGALCEEMETAGAGDTAGRMGIPFAALRVISNNNRTRRPFDPETARAVQEWVVRVVKSAE</sequence>
<evidence type="ECO:0000259" key="1">
    <source>
        <dbReference type="Pfam" id="PF01048"/>
    </source>
</evidence>
<dbReference type="InterPro" id="IPR000845">
    <property type="entry name" value="Nucleoside_phosphorylase_d"/>
</dbReference>
<dbReference type="CDD" id="cd09008">
    <property type="entry name" value="MTAN"/>
    <property type="match status" value="1"/>
</dbReference>
<dbReference type="PANTHER" id="PTHR46832">
    <property type="entry name" value="5'-METHYLTHIOADENOSINE/S-ADENOSYLHOMOCYSTEINE NUCLEOSIDASE"/>
    <property type="match status" value="1"/>
</dbReference>
<dbReference type="EMBL" id="VULN01000001">
    <property type="protein sequence ID" value="MSS81192.1"/>
    <property type="molecule type" value="Genomic_DNA"/>
</dbReference>
<accession>A0A6N7VYA9</accession>
<reference evidence="2 3" key="1">
    <citation type="submission" date="2019-08" db="EMBL/GenBank/DDBJ databases">
        <title>In-depth cultivation of the pig gut microbiome towards novel bacterial diversity and tailored functional studies.</title>
        <authorList>
            <person name="Wylensek D."/>
            <person name="Hitch T.C.A."/>
            <person name="Clavel T."/>
        </authorList>
    </citation>
    <scope>NUCLEOTIDE SEQUENCE [LARGE SCALE GENOMIC DNA]</scope>
    <source>
        <strain evidence="2 3">WCA-389-WT-5B</strain>
    </source>
</reference>
<name>A0A6N7VYA9_ACIFE</name>
<dbReference type="GO" id="GO:0008930">
    <property type="term" value="F:methylthioadenosine nucleosidase activity"/>
    <property type="evidence" value="ECO:0007669"/>
    <property type="project" value="TreeGrafter"/>
</dbReference>
<comment type="caution">
    <text evidence="2">The sequence shown here is derived from an EMBL/GenBank/DDBJ whole genome shotgun (WGS) entry which is preliminary data.</text>
</comment>
<dbReference type="AlphaFoldDB" id="A0A6N7VYA9"/>
<dbReference type="GO" id="GO:0009116">
    <property type="term" value="P:nucleoside metabolic process"/>
    <property type="evidence" value="ECO:0007669"/>
    <property type="project" value="InterPro"/>
</dbReference>
<evidence type="ECO:0000313" key="2">
    <source>
        <dbReference type="EMBL" id="MSS81192.1"/>
    </source>
</evidence>
<protein>
    <submittedName>
        <fullName evidence="2">5'-methylthioadenosine/S-adenosylhomocysteine nucleosidase</fullName>
    </submittedName>
</protein>
<dbReference type="GO" id="GO:0019284">
    <property type="term" value="P:L-methionine salvage from S-adenosylmethionine"/>
    <property type="evidence" value="ECO:0007669"/>
    <property type="project" value="TreeGrafter"/>
</dbReference>
<proteinExistence type="predicted"/>
<dbReference type="PANTHER" id="PTHR46832:SF1">
    <property type="entry name" value="5'-METHYLTHIOADENOSINE_S-ADENOSYLHOMOCYSTEINE NUCLEOSIDASE"/>
    <property type="match status" value="1"/>
</dbReference>
<gene>
    <name evidence="2" type="ORF">FX155_00935</name>
</gene>
<dbReference type="GO" id="GO:0008782">
    <property type="term" value="F:adenosylhomocysteine nucleosidase activity"/>
    <property type="evidence" value="ECO:0007669"/>
    <property type="project" value="TreeGrafter"/>
</dbReference>
<dbReference type="Gene3D" id="3.40.50.1580">
    <property type="entry name" value="Nucleoside phosphorylase domain"/>
    <property type="match status" value="1"/>
</dbReference>
<dbReference type="SUPFAM" id="SSF53167">
    <property type="entry name" value="Purine and uridine phosphorylases"/>
    <property type="match status" value="1"/>
</dbReference>
<dbReference type="Pfam" id="PF01048">
    <property type="entry name" value="PNP_UDP_1"/>
    <property type="match status" value="1"/>
</dbReference>
<organism evidence="2 3">
    <name type="scientific">Acidaminococcus fermentans</name>
    <dbReference type="NCBI Taxonomy" id="905"/>
    <lineage>
        <taxon>Bacteria</taxon>
        <taxon>Bacillati</taxon>
        <taxon>Bacillota</taxon>
        <taxon>Negativicutes</taxon>
        <taxon>Acidaminococcales</taxon>
        <taxon>Acidaminococcaceae</taxon>
        <taxon>Acidaminococcus</taxon>
    </lineage>
</organism>
<evidence type="ECO:0000313" key="3">
    <source>
        <dbReference type="Proteomes" id="UP000441455"/>
    </source>
</evidence>
<dbReference type="RefSeq" id="WP_154487382.1">
    <property type="nucleotide sequence ID" value="NZ_VULN01000001.1"/>
</dbReference>
<dbReference type="OrthoDB" id="9792278at2"/>
<dbReference type="GO" id="GO:0005829">
    <property type="term" value="C:cytosol"/>
    <property type="evidence" value="ECO:0007669"/>
    <property type="project" value="TreeGrafter"/>
</dbReference>